<sequence length="35" mass="3597">MNKEGKIIMAIVVVMAVVLCVGLIYTFLAGSAANG</sequence>
<keyword evidence="2" id="KW-0969">Cilium</keyword>
<accession>A0A841PQR9</accession>
<dbReference type="EMBL" id="JACHHJ010000005">
    <property type="protein sequence ID" value="MBB6451099.1"/>
    <property type="molecule type" value="Genomic_DNA"/>
</dbReference>
<protein>
    <submittedName>
        <fullName evidence="2">Flagellar basal body-associated protein FliL</fullName>
    </submittedName>
</protein>
<reference evidence="2 3" key="1">
    <citation type="submission" date="2020-08" db="EMBL/GenBank/DDBJ databases">
        <title>Genomic Encyclopedia of Type Strains, Phase IV (KMG-IV): sequencing the most valuable type-strain genomes for metagenomic binning, comparative biology and taxonomic classification.</title>
        <authorList>
            <person name="Goeker M."/>
        </authorList>
    </citation>
    <scope>NUCLEOTIDE SEQUENCE [LARGE SCALE GENOMIC DNA]</scope>
    <source>
        <strain evidence="2 3">DSM 21769</strain>
    </source>
</reference>
<dbReference type="Proteomes" id="UP000568839">
    <property type="component" value="Unassembled WGS sequence"/>
</dbReference>
<dbReference type="AlphaFoldDB" id="A0A841PQR9"/>
<organism evidence="2 3">
    <name type="scientific">Geomicrobium halophilum</name>
    <dbReference type="NCBI Taxonomy" id="549000"/>
    <lineage>
        <taxon>Bacteria</taxon>
        <taxon>Bacillati</taxon>
        <taxon>Bacillota</taxon>
        <taxon>Bacilli</taxon>
        <taxon>Bacillales</taxon>
        <taxon>Geomicrobium</taxon>
    </lineage>
</organism>
<name>A0A841PQR9_9BACL</name>
<comment type="caution">
    <text evidence="2">The sequence shown here is derived from an EMBL/GenBank/DDBJ whole genome shotgun (WGS) entry which is preliminary data.</text>
</comment>
<keyword evidence="1" id="KW-1133">Transmembrane helix</keyword>
<evidence type="ECO:0000313" key="2">
    <source>
        <dbReference type="EMBL" id="MBB6451099.1"/>
    </source>
</evidence>
<evidence type="ECO:0000256" key="1">
    <source>
        <dbReference type="SAM" id="Phobius"/>
    </source>
</evidence>
<proteinExistence type="predicted"/>
<keyword evidence="1" id="KW-0472">Membrane</keyword>
<keyword evidence="2" id="KW-0966">Cell projection</keyword>
<keyword evidence="3" id="KW-1185">Reference proteome</keyword>
<keyword evidence="2" id="KW-0282">Flagellum</keyword>
<feature type="transmembrane region" description="Helical" evidence="1">
    <location>
        <begin position="7"/>
        <end position="28"/>
    </location>
</feature>
<gene>
    <name evidence="2" type="ORF">HNR44_003093</name>
</gene>
<keyword evidence="1" id="KW-0812">Transmembrane</keyword>
<evidence type="ECO:0000313" key="3">
    <source>
        <dbReference type="Proteomes" id="UP000568839"/>
    </source>
</evidence>